<sequence>MKMSGAMLAAGTAGCATGLTGSAVAGSSAAVSSGSMANLPKAKGPRLVVVGGGTSGLTIAKYAKKAYPKFDVVLVEKRDMYSSCFSSNMWYAGVIDLEFLADHSFLDAAVNNGYVYFNATVTGLDRAGKTLVTSEGDIKYDFLVIAPGISYDYDKIGVKDAGVQAALRQMYPGGFISPTEHVTLHRKVQEFEGGVFVQTVPSGNYRCLPGPYERAC</sequence>
<dbReference type="Gene3D" id="3.50.50.60">
    <property type="entry name" value="FAD/NAD(P)-binding domain"/>
    <property type="match status" value="1"/>
</dbReference>
<dbReference type="PANTHER" id="PTHR43755:SF1">
    <property type="entry name" value="FAD-DEPENDENT PYRIDINE NUCLEOTIDE-DISULPHIDE OXIDOREDUCTASE"/>
    <property type="match status" value="1"/>
</dbReference>
<reference evidence="4 5" key="1">
    <citation type="submission" date="2019-03" db="EMBL/GenBank/DDBJ databases">
        <title>Genome sequence of Thiobacillaceae bacterium LSR1, a sulfur-oxidizing bacterium isolated from freshwater sediment.</title>
        <authorList>
            <person name="Li S."/>
        </authorList>
    </citation>
    <scope>NUCLEOTIDE SEQUENCE [LARGE SCALE GENOMIC DNA]</scope>
    <source>
        <strain evidence="4 5">LSR1</strain>
    </source>
</reference>
<dbReference type="PANTHER" id="PTHR43755">
    <property type="match status" value="1"/>
</dbReference>
<organism evidence="4 5">
    <name type="scientific">Parasulfuritortus cantonensis</name>
    <dbReference type="NCBI Taxonomy" id="2528202"/>
    <lineage>
        <taxon>Bacteria</taxon>
        <taxon>Pseudomonadati</taxon>
        <taxon>Pseudomonadota</taxon>
        <taxon>Betaproteobacteria</taxon>
        <taxon>Nitrosomonadales</taxon>
        <taxon>Thiobacillaceae</taxon>
        <taxon>Parasulfuritortus</taxon>
    </lineage>
</organism>
<dbReference type="OrthoDB" id="9802771at2"/>
<evidence type="ECO:0000259" key="2">
    <source>
        <dbReference type="Pfam" id="PF07992"/>
    </source>
</evidence>
<dbReference type="InterPro" id="IPR023753">
    <property type="entry name" value="FAD/NAD-binding_dom"/>
</dbReference>
<keyword evidence="1" id="KW-0732">Signal</keyword>
<evidence type="ECO:0000313" key="5">
    <source>
        <dbReference type="Proteomes" id="UP000295443"/>
    </source>
</evidence>
<dbReference type="EMBL" id="SJZB01000002">
    <property type="protein sequence ID" value="TCJ20248.1"/>
    <property type="molecule type" value="Genomic_DNA"/>
</dbReference>
<feature type="domain" description="FAD/NAD(P)-binding" evidence="2">
    <location>
        <begin position="46"/>
        <end position="149"/>
    </location>
</feature>
<feature type="signal peptide" evidence="1">
    <location>
        <begin position="1"/>
        <end position="25"/>
    </location>
</feature>
<dbReference type="Pfam" id="PF07992">
    <property type="entry name" value="Pyr_redox_2"/>
    <property type="match status" value="1"/>
</dbReference>
<evidence type="ECO:0000313" key="4">
    <source>
        <dbReference type="EMBL" id="TCJ20248.1"/>
    </source>
</evidence>
<evidence type="ECO:0000256" key="1">
    <source>
        <dbReference type="SAM" id="SignalP"/>
    </source>
</evidence>
<gene>
    <name evidence="4" type="ORF">EZJ19_00735</name>
</gene>
<dbReference type="InterPro" id="IPR052541">
    <property type="entry name" value="SQRD"/>
</dbReference>
<dbReference type="GO" id="GO:0016491">
    <property type="term" value="F:oxidoreductase activity"/>
    <property type="evidence" value="ECO:0007669"/>
    <property type="project" value="InterPro"/>
</dbReference>
<dbReference type="PROSITE" id="PS51257">
    <property type="entry name" value="PROKAR_LIPOPROTEIN"/>
    <property type="match status" value="1"/>
</dbReference>
<dbReference type="Pfam" id="PF21706">
    <property type="entry name" value="FCSD_central"/>
    <property type="match status" value="1"/>
</dbReference>
<comment type="caution">
    <text evidence="4">The sequence shown here is derived from an EMBL/GenBank/DDBJ whole genome shotgun (WGS) entry which is preliminary data.</text>
</comment>
<protein>
    <submittedName>
        <fullName evidence="4">NAD(P)/FAD-dependent oxidoreductase</fullName>
    </submittedName>
</protein>
<dbReference type="InterPro" id="IPR036188">
    <property type="entry name" value="FAD/NAD-bd_sf"/>
</dbReference>
<dbReference type="SUPFAM" id="SSF51905">
    <property type="entry name" value="FAD/NAD(P)-binding domain"/>
    <property type="match status" value="2"/>
</dbReference>
<proteinExistence type="predicted"/>
<dbReference type="Gene3D" id="3.50.50.100">
    <property type="match status" value="1"/>
</dbReference>
<feature type="chain" id="PRO_5020821365" evidence="1">
    <location>
        <begin position="26"/>
        <end position="216"/>
    </location>
</feature>
<dbReference type="Proteomes" id="UP000295443">
    <property type="component" value="Unassembled WGS sequence"/>
</dbReference>
<dbReference type="AlphaFoldDB" id="A0A4R1BRL0"/>
<feature type="non-terminal residue" evidence="4">
    <location>
        <position position="216"/>
    </location>
</feature>
<evidence type="ECO:0000259" key="3">
    <source>
        <dbReference type="Pfam" id="PF21706"/>
    </source>
</evidence>
<name>A0A4R1BRL0_9PROT</name>
<keyword evidence="5" id="KW-1185">Reference proteome</keyword>
<feature type="domain" description="Sulfide dehydrogenase [flavocytochrome c] flavoprotein chain central" evidence="3">
    <location>
        <begin position="184"/>
        <end position="216"/>
    </location>
</feature>
<accession>A0A4R1BRL0</accession>
<dbReference type="InterPro" id="IPR049386">
    <property type="entry name" value="FCSD_central"/>
</dbReference>